<dbReference type="EMBL" id="JABBFV010000010">
    <property type="protein sequence ID" value="NML11349.1"/>
    <property type="molecule type" value="Genomic_DNA"/>
</dbReference>
<keyword evidence="5" id="KW-1185">Reference proteome</keyword>
<comment type="caution">
    <text evidence="4">The sequence shown here is derived from an EMBL/GenBank/DDBJ whole genome shotgun (WGS) entry which is preliminary data.</text>
</comment>
<sequence length="421" mass="45476">MMAGLKRFLWLWLPALVIMLAGLWRAWLTGQADPWDWGVPMALLLAGAGLLLARRGWAMLTWVAVGGVGMALIFCAFAAGRAPDGMAVLGLFAVALLAVLGGAFIRQHPFVSSEVEKPGANASRLRSKRTGLGVIFLVMAALLLWRGPAQPLQPAPDRPRLAVITGLPLFWSESGQGGPQEAPIVTILRTRFTVMPMDDTVQLKASGARRLLLAQPRALTPAQLVAIDRWVRDGGTALVLADPLLRWPSDLPLGDRRRAPPTSLLGPLLEHWGFAPSGVMEGSEIRHFLPDGQLITLSGVQRSGAALLHRQRIGQGAVLVLGDADPIDDRLWLADPAHPLDPRYWVADTPALVVRWLGGASIPGYRRWMRDAQDVTRALRWALLAGTIWAIVGAMLLHRGRRGATPGTKGEDGEAKDNKSG</sequence>
<evidence type="ECO:0000313" key="4">
    <source>
        <dbReference type="EMBL" id="NML11349.1"/>
    </source>
</evidence>
<dbReference type="Pfam" id="PF09822">
    <property type="entry name" value="ABC_transp_aux"/>
    <property type="match status" value="1"/>
</dbReference>
<feature type="region of interest" description="Disordered" evidence="1">
    <location>
        <begin position="402"/>
        <end position="421"/>
    </location>
</feature>
<feature type="transmembrane region" description="Helical" evidence="2">
    <location>
        <begin position="35"/>
        <end position="53"/>
    </location>
</feature>
<feature type="transmembrane region" description="Helical" evidence="2">
    <location>
        <begin position="86"/>
        <end position="105"/>
    </location>
</feature>
<keyword evidence="2" id="KW-1133">Transmembrane helix</keyword>
<evidence type="ECO:0000259" key="3">
    <source>
        <dbReference type="Pfam" id="PF09822"/>
    </source>
</evidence>
<keyword evidence="2" id="KW-0812">Transmembrane</keyword>
<feature type="transmembrane region" description="Helical" evidence="2">
    <location>
        <begin position="130"/>
        <end position="148"/>
    </location>
</feature>
<dbReference type="SUPFAM" id="SSF52317">
    <property type="entry name" value="Class I glutamine amidotransferase-like"/>
    <property type="match status" value="1"/>
</dbReference>
<evidence type="ECO:0000313" key="5">
    <source>
        <dbReference type="Proteomes" id="UP000519023"/>
    </source>
</evidence>
<dbReference type="InterPro" id="IPR019196">
    <property type="entry name" value="ABC_transp_unknown"/>
</dbReference>
<evidence type="ECO:0000256" key="1">
    <source>
        <dbReference type="SAM" id="MobiDB-lite"/>
    </source>
</evidence>
<feature type="transmembrane region" description="Helical" evidence="2">
    <location>
        <begin position="60"/>
        <end position="80"/>
    </location>
</feature>
<dbReference type="InterPro" id="IPR029062">
    <property type="entry name" value="Class_I_gatase-like"/>
</dbReference>
<feature type="domain" description="ABC-type uncharacterised transport system" evidence="3">
    <location>
        <begin position="158"/>
        <end position="274"/>
    </location>
</feature>
<protein>
    <submittedName>
        <fullName evidence="4">ABC transporter</fullName>
    </submittedName>
</protein>
<name>A0A7X9ZUH5_9SPHN</name>
<organism evidence="4 5">
    <name type="scientific">Sphingobium psychrophilum</name>
    <dbReference type="NCBI Taxonomy" id="2728834"/>
    <lineage>
        <taxon>Bacteria</taxon>
        <taxon>Pseudomonadati</taxon>
        <taxon>Pseudomonadota</taxon>
        <taxon>Alphaproteobacteria</taxon>
        <taxon>Sphingomonadales</taxon>
        <taxon>Sphingomonadaceae</taxon>
        <taxon>Sphingobium</taxon>
    </lineage>
</organism>
<evidence type="ECO:0000256" key="2">
    <source>
        <dbReference type="SAM" id="Phobius"/>
    </source>
</evidence>
<reference evidence="4 5" key="1">
    <citation type="submission" date="2020-04" db="EMBL/GenBank/DDBJ databases">
        <title>Sphingobium sp. AR-3-1 isolated from Arctic soil.</title>
        <authorList>
            <person name="Dahal R.H."/>
            <person name="Chaudhary D.K."/>
        </authorList>
    </citation>
    <scope>NUCLEOTIDE SEQUENCE [LARGE SCALE GENOMIC DNA]</scope>
    <source>
        <strain evidence="4 5">AR-3-1</strain>
    </source>
</reference>
<accession>A0A7X9ZUH5</accession>
<dbReference type="Proteomes" id="UP000519023">
    <property type="component" value="Unassembled WGS sequence"/>
</dbReference>
<dbReference type="RefSeq" id="WP_169573881.1">
    <property type="nucleotide sequence ID" value="NZ_JABBFV010000010.1"/>
</dbReference>
<gene>
    <name evidence="4" type="ORF">HHL08_14530</name>
</gene>
<feature type="compositionally biased region" description="Basic and acidic residues" evidence="1">
    <location>
        <begin position="409"/>
        <end position="421"/>
    </location>
</feature>
<dbReference type="AlphaFoldDB" id="A0A7X9ZUH5"/>
<proteinExistence type="predicted"/>
<keyword evidence="2" id="KW-0472">Membrane</keyword>